<dbReference type="STRING" id="230819.A0A5C3KGZ4"/>
<evidence type="ECO:0000259" key="1">
    <source>
        <dbReference type="PROSITE" id="PS51462"/>
    </source>
</evidence>
<dbReference type="PANTHER" id="PTHR12992:SF45">
    <property type="entry name" value="NUDIX HYDROLASE DOMAIN-CONTAINING PROTEIN"/>
    <property type="match status" value="1"/>
</dbReference>
<dbReference type="PANTHER" id="PTHR12992">
    <property type="entry name" value="NUDIX HYDROLASE"/>
    <property type="match status" value="1"/>
</dbReference>
<name>A0A5C3KGZ4_COPMA</name>
<dbReference type="InterPro" id="IPR045121">
    <property type="entry name" value="CoAse"/>
</dbReference>
<reference evidence="2 3" key="1">
    <citation type="journal article" date="2019" name="Nat. Ecol. Evol.">
        <title>Megaphylogeny resolves global patterns of mushroom evolution.</title>
        <authorList>
            <person name="Varga T."/>
            <person name="Krizsan K."/>
            <person name="Foldi C."/>
            <person name="Dima B."/>
            <person name="Sanchez-Garcia M."/>
            <person name="Sanchez-Ramirez S."/>
            <person name="Szollosi G.J."/>
            <person name="Szarkandi J.G."/>
            <person name="Papp V."/>
            <person name="Albert L."/>
            <person name="Andreopoulos W."/>
            <person name="Angelini C."/>
            <person name="Antonin V."/>
            <person name="Barry K.W."/>
            <person name="Bougher N.L."/>
            <person name="Buchanan P."/>
            <person name="Buyck B."/>
            <person name="Bense V."/>
            <person name="Catcheside P."/>
            <person name="Chovatia M."/>
            <person name="Cooper J."/>
            <person name="Damon W."/>
            <person name="Desjardin D."/>
            <person name="Finy P."/>
            <person name="Geml J."/>
            <person name="Haridas S."/>
            <person name="Hughes K."/>
            <person name="Justo A."/>
            <person name="Karasinski D."/>
            <person name="Kautmanova I."/>
            <person name="Kiss B."/>
            <person name="Kocsube S."/>
            <person name="Kotiranta H."/>
            <person name="LaButti K.M."/>
            <person name="Lechner B.E."/>
            <person name="Liimatainen K."/>
            <person name="Lipzen A."/>
            <person name="Lukacs Z."/>
            <person name="Mihaltcheva S."/>
            <person name="Morgado L.N."/>
            <person name="Niskanen T."/>
            <person name="Noordeloos M.E."/>
            <person name="Ohm R.A."/>
            <person name="Ortiz-Santana B."/>
            <person name="Ovrebo C."/>
            <person name="Racz N."/>
            <person name="Riley R."/>
            <person name="Savchenko A."/>
            <person name="Shiryaev A."/>
            <person name="Soop K."/>
            <person name="Spirin V."/>
            <person name="Szebenyi C."/>
            <person name="Tomsovsky M."/>
            <person name="Tulloss R.E."/>
            <person name="Uehling J."/>
            <person name="Grigoriev I.V."/>
            <person name="Vagvolgyi C."/>
            <person name="Papp T."/>
            <person name="Martin F.M."/>
            <person name="Miettinen O."/>
            <person name="Hibbett D.S."/>
            <person name="Nagy L.G."/>
        </authorList>
    </citation>
    <scope>NUCLEOTIDE SEQUENCE [LARGE SCALE GENOMIC DNA]</scope>
    <source>
        <strain evidence="2 3">CBS 121175</strain>
    </source>
</reference>
<keyword evidence="3" id="KW-1185">Reference proteome</keyword>
<evidence type="ECO:0000313" key="2">
    <source>
        <dbReference type="EMBL" id="TFK19117.1"/>
    </source>
</evidence>
<dbReference type="OrthoDB" id="10260614at2759"/>
<dbReference type="GO" id="GO:0015938">
    <property type="term" value="P:coenzyme A catabolic process"/>
    <property type="evidence" value="ECO:0007669"/>
    <property type="project" value="TreeGrafter"/>
</dbReference>
<dbReference type="InterPro" id="IPR000086">
    <property type="entry name" value="NUDIX_hydrolase_dom"/>
</dbReference>
<accession>A0A5C3KGZ4</accession>
<protein>
    <recommendedName>
        <fullName evidence="1">Nudix hydrolase domain-containing protein</fullName>
    </recommendedName>
</protein>
<dbReference type="GO" id="GO:0010945">
    <property type="term" value="F:coenzyme A diphosphatase activity"/>
    <property type="evidence" value="ECO:0007669"/>
    <property type="project" value="InterPro"/>
</dbReference>
<dbReference type="PROSITE" id="PS51462">
    <property type="entry name" value="NUDIX"/>
    <property type="match status" value="1"/>
</dbReference>
<proteinExistence type="predicted"/>
<dbReference type="Proteomes" id="UP000307440">
    <property type="component" value="Unassembled WGS sequence"/>
</dbReference>
<gene>
    <name evidence="2" type="ORF">FA15DRAFT_727411</name>
</gene>
<evidence type="ECO:0000313" key="3">
    <source>
        <dbReference type="Proteomes" id="UP000307440"/>
    </source>
</evidence>
<dbReference type="InterPro" id="IPR015797">
    <property type="entry name" value="NUDIX_hydrolase-like_dom_sf"/>
</dbReference>
<feature type="domain" description="Nudix hydrolase" evidence="1">
    <location>
        <begin position="57"/>
        <end position="204"/>
    </location>
</feature>
<dbReference type="Gene3D" id="3.90.79.10">
    <property type="entry name" value="Nucleoside Triphosphate Pyrophosphohydrolase"/>
    <property type="match status" value="1"/>
</dbReference>
<dbReference type="EMBL" id="ML210359">
    <property type="protein sequence ID" value="TFK19117.1"/>
    <property type="molecule type" value="Genomic_DNA"/>
</dbReference>
<dbReference type="Pfam" id="PF00293">
    <property type="entry name" value="NUDIX"/>
    <property type="match status" value="1"/>
</dbReference>
<sequence>MFDTTIKPIPTVTPEELAQFKLSNESQVCIKRLISLGVRNEAENKACSEILSQQPVSRLAAVLVLLYEQNGQLRVLLTTRSKQLRTHAGQTALPGGRADVEDKDWVATARREAEEEVSLPIDSPYVRPLVVLQPHISLHRLFVTPVIALLTNTSVLKDLKASEKEVAKIFSYPLEAILDPSKAHLTENLVDVGSDDWIYKDDYYNSSDSAVNMFGGTTYRMHRFRTSASPIKGLTSDILIKVAELAFDRSTVYERYASEQIRSFLDVTKAVKKFEEESENSNGNVIAYTLNAAQ</sequence>
<dbReference type="CDD" id="cd03426">
    <property type="entry name" value="NUDIX_CoAse_Nudt7"/>
    <property type="match status" value="1"/>
</dbReference>
<organism evidence="2 3">
    <name type="scientific">Coprinopsis marcescibilis</name>
    <name type="common">Agaric fungus</name>
    <name type="synonym">Psathyrella marcescibilis</name>
    <dbReference type="NCBI Taxonomy" id="230819"/>
    <lineage>
        <taxon>Eukaryota</taxon>
        <taxon>Fungi</taxon>
        <taxon>Dikarya</taxon>
        <taxon>Basidiomycota</taxon>
        <taxon>Agaricomycotina</taxon>
        <taxon>Agaricomycetes</taxon>
        <taxon>Agaricomycetidae</taxon>
        <taxon>Agaricales</taxon>
        <taxon>Agaricineae</taxon>
        <taxon>Psathyrellaceae</taxon>
        <taxon>Coprinopsis</taxon>
    </lineage>
</organism>
<dbReference type="AlphaFoldDB" id="A0A5C3KGZ4"/>
<dbReference type="SUPFAM" id="SSF55811">
    <property type="entry name" value="Nudix"/>
    <property type="match status" value="1"/>
</dbReference>